<comment type="caution">
    <text evidence="3">The sequence shown here is derived from an EMBL/GenBank/DDBJ whole genome shotgun (WGS) entry which is preliminary data.</text>
</comment>
<dbReference type="Pfam" id="PF01206">
    <property type="entry name" value="TusA"/>
    <property type="match status" value="1"/>
</dbReference>
<sequence>MAQVVTIDTKGLDCPIPLMKMKEALEPLQAGDIVEVEFTCPEATVNLPNYCQEHGHDVVSFEKLKTGWKIVVRK</sequence>
<comment type="similarity">
    <text evidence="1">Belongs to the sulfur carrier protein TusA family.</text>
</comment>
<dbReference type="PROSITE" id="PS01148">
    <property type="entry name" value="UPF0033"/>
    <property type="match status" value="1"/>
</dbReference>
<reference evidence="3 4" key="1">
    <citation type="journal article" date="2021" name="Sci. Rep.">
        <title>The distribution of antibiotic resistance genes in chicken gut microbiota commensals.</title>
        <authorList>
            <person name="Juricova H."/>
            <person name="Matiasovicova J."/>
            <person name="Kubasova T."/>
            <person name="Cejkova D."/>
            <person name="Rychlik I."/>
        </authorList>
    </citation>
    <scope>NUCLEOTIDE SEQUENCE [LARGE SCALE GENOMIC DNA]</scope>
    <source>
        <strain evidence="3 4">An537</strain>
    </source>
</reference>
<dbReference type="InterPro" id="IPR036868">
    <property type="entry name" value="TusA-like_sf"/>
</dbReference>
<accession>A0ABS2GJA8</accession>
<keyword evidence="4" id="KW-1185">Reference proteome</keyword>
<dbReference type="RefSeq" id="WP_205088270.1">
    <property type="nucleotide sequence ID" value="NZ_JACJLA010000017.1"/>
</dbReference>
<dbReference type="CDD" id="cd00291">
    <property type="entry name" value="SirA_YedF_YeeD"/>
    <property type="match status" value="1"/>
</dbReference>
<dbReference type="SUPFAM" id="SSF64307">
    <property type="entry name" value="SirA-like"/>
    <property type="match status" value="1"/>
</dbReference>
<gene>
    <name evidence="3" type="ORF">H6A01_08370</name>
</gene>
<proteinExistence type="inferred from homology"/>
<dbReference type="PANTHER" id="PTHR33279:SF6">
    <property type="entry name" value="SULFUR CARRIER PROTEIN YEDF-RELATED"/>
    <property type="match status" value="1"/>
</dbReference>
<protein>
    <submittedName>
        <fullName evidence="3">Sulfurtransferase TusA family protein</fullName>
    </submittedName>
</protein>
<evidence type="ECO:0000256" key="1">
    <source>
        <dbReference type="ARBA" id="ARBA00008984"/>
    </source>
</evidence>
<dbReference type="PANTHER" id="PTHR33279">
    <property type="entry name" value="SULFUR CARRIER PROTEIN YEDF-RELATED"/>
    <property type="match status" value="1"/>
</dbReference>
<dbReference type="EMBL" id="JACJLA010000017">
    <property type="protein sequence ID" value="MBM6913333.1"/>
    <property type="molecule type" value="Genomic_DNA"/>
</dbReference>
<name>A0ABS2GJA8_9FIRM</name>
<feature type="domain" description="UPF0033" evidence="2">
    <location>
        <begin position="7"/>
        <end position="31"/>
    </location>
</feature>
<dbReference type="InterPro" id="IPR001455">
    <property type="entry name" value="TusA-like"/>
</dbReference>
<dbReference type="Proteomes" id="UP000707138">
    <property type="component" value="Unassembled WGS sequence"/>
</dbReference>
<evidence type="ECO:0000313" key="4">
    <source>
        <dbReference type="Proteomes" id="UP000707138"/>
    </source>
</evidence>
<organism evidence="3 4">
    <name type="scientific">Veillonella magna</name>
    <dbReference type="NCBI Taxonomy" id="464322"/>
    <lineage>
        <taxon>Bacteria</taxon>
        <taxon>Bacillati</taxon>
        <taxon>Bacillota</taxon>
        <taxon>Negativicutes</taxon>
        <taxon>Veillonellales</taxon>
        <taxon>Veillonellaceae</taxon>
        <taxon>Veillonella</taxon>
    </lineage>
</organism>
<evidence type="ECO:0000259" key="2">
    <source>
        <dbReference type="PROSITE" id="PS01148"/>
    </source>
</evidence>
<dbReference type="Gene3D" id="3.30.110.40">
    <property type="entry name" value="TusA-like domain"/>
    <property type="match status" value="1"/>
</dbReference>
<evidence type="ECO:0000313" key="3">
    <source>
        <dbReference type="EMBL" id="MBM6913333.1"/>
    </source>
</evidence>